<protein>
    <submittedName>
        <fullName evidence="2">Uncharacterized protein</fullName>
    </submittedName>
</protein>
<accession>A0A5N6SIZ4</accession>
<dbReference type="OrthoDB" id="4509441at2759"/>
<dbReference type="AlphaFoldDB" id="A0A5N6SIZ4"/>
<evidence type="ECO:0000313" key="3">
    <source>
        <dbReference type="Proteomes" id="UP000325672"/>
    </source>
</evidence>
<name>A0A5N6SIZ4_ASPPS</name>
<evidence type="ECO:0000256" key="1">
    <source>
        <dbReference type="SAM" id="Phobius"/>
    </source>
</evidence>
<dbReference type="EMBL" id="ML743618">
    <property type="protein sequence ID" value="KAE8133353.1"/>
    <property type="molecule type" value="Genomic_DNA"/>
</dbReference>
<feature type="transmembrane region" description="Helical" evidence="1">
    <location>
        <begin position="49"/>
        <end position="76"/>
    </location>
</feature>
<keyword evidence="1" id="KW-0472">Membrane</keyword>
<keyword evidence="1" id="KW-1133">Transmembrane helix</keyword>
<keyword evidence="3" id="KW-1185">Reference proteome</keyword>
<organism evidence="2 3">
    <name type="scientific">Aspergillus pseudotamarii</name>
    <dbReference type="NCBI Taxonomy" id="132259"/>
    <lineage>
        <taxon>Eukaryota</taxon>
        <taxon>Fungi</taxon>
        <taxon>Dikarya</taxon>
        <taxon>Ascomycota</taxon>
        <taxon>Pezizomycotina</taxon>
        <taxon>Eurotiomycetes</taxon>
        <taxon>Eurotiomycetidae</taxon>
        <taxon>Eurotiales</taxon>
        <taxon>Aspergillaceae</taxon>
        <taxon>Aspergillus</taxon>
        <taxon>Aspergillus subgen. Circumdati</taxon>
    </lineage>
</organism>
<gene>
    <name evidence="2" type="ORF">BDV38DRAFT_187346</name>
</gene>
<dbReference type="RefSeq" id="XP_031909416.1">
    <property type="nucleotide sequence ID" value="XM_032052197.1"/>
</dbReference>
<keyword evidence="1" id="KW-0812">Transmembrane</keyword>
<proteinExistence type="predicted"/>
<evidence type="ECO:0000313" key="2">
    <source>
        <dbReference type="EMBL" id="KAE8133353.1"/>
    </source>
</evidence>
<sequence length="107" mass="12107">MFLENYPTVELPKVYISASRVRACVRSPCNTSPGRFLRSGGISDIMHGIYYLLFIIYYLSLIIYFAQFLFLFSLLLPPFKHTFQSPLPLGTNISNSIQAAHGQCPGR</sequence>
<reference evidence="2 3" key="1">
    <citation type="submission" date="2019-04" db="EMBL/GenBank/DDBJ databases">
        <title>Friends and foes A comparative genomics study of 23 Aspergillus species from section Flavi.</title>
        <authorList>
            <consortium name="DOE Joint Genome Institute"/>
            <person name="Kjaerbolling I."/>
            <person name="Vesth T."/>
            <person name="Frisvad J.C."/>
            <person name="Nybo J.L."/>
            <person name="Theobald S."/>
            <person name="Kildgaard S."/>
            <person name="Isbrandt T."/>
            <person name="Kuo A."/>
            <person name="Sato A."/>
            <person name="Lyhne E.K."/>
            <person name="Kogle M.E."/>
            <person name="Wiebenga A."/>
            <person name="Kun R.S."/>
            <person name="Lubbers R.J."/>
            <person name="Makela M.R."/>
            <person name="Barry K."/>
            <person name="Chovatia M."/>
            <person name="Clum A."/>
            <person name="Daum C."/>
            <person name="Haridas S."/>
            <person name="He G."/>
            <person name="LaButti K."/>
            <person name="Lipzen A."/>
            <person name="Mondo S."/>
            <person name="Riley R."/>
            <person name="Salamov A."/>
            <person name="Simmons B.A."/>
            <person name="Magnuson J.K."/>
            <person name="Henrissat B."/>
            <person name="Mortensen U.H."/>
            <person name="Larsen T.O."/>
            <person name="Devries R.P."/>
            <person name="Grigoriev I.V."/>
            <person name="Machida M."/>
            <person name="Baker S.E."/>
            <person name="Andersen M.R."/>
        </authorList>
    </citation>
    <scope>NUCLEOTIDE SEQUENCE [LARGE SCALE GENOMIC DNA]</scope>
    <source>
        <strain evidence="2 3">CBS 117625</strain>
    </source>
</reference>
<dbReference type="GeneID" id="43636407"/>
<dbReference type="Proteomes" id="UP000325672">
    <property type="component" value="Unassembled WGS sequence"/>
</dbReference>